<dbReference type="InParanoid" id="A0A804JVR8"/>
<name>A0A804JVR8_MUSAM</name>
<proteinExistence type="predicted"/>
<evidence type="ECO:0000313" key="1">
    <source>
        <dbReference type="EMBL" id="CAG1856589.1"/>
    </source>
</evidence>
<dbReference type="EnsemblPlants" id="Ma07_t14450.1">
    <property type="protein sequence ID" value="Ma07_p14450.1"/>
    <property type="gene ID" value="Ma07_g14450"/>
</dbReference>
<reference evidence="2" key="2">
    <citation type="submission" date="2021-05" db="UniProtKB">
        <authorList>
            <consortium name="EnsemblPlants"/>
        </authorList>
    </citation>
    <scope>IDENTIFICATION</scope>
    <source>
        <strain evidence="2">subsp. malaccensis</strain>
    </source>
</reference>
<organism evidence="2 3">
    <name type="scientific">Musa acuminata subsp. malaccensis</name>
    <name type="common">Wild banana</name>
    <name type="synonym">Musa malaccensis</name>
    <dbReference type="NCBI Taxonomy" id="214687"/>
    <lineage>
        <taxon>Eukaryota</taxon>
        <taxon>Viridiplantae</taxon>
        <taxon>Streptophyta</taxon>
        <taxon>Embryophyta</taxon>
        <taxon>Tracheophyta</taxon>
        <taxon>Spermatophyta</taxon>
        <taxon>Magnoliopsida</taxon>
        <taxon>Liliopsida</taxon>
        <taxon>Zingiberales</taxon>
        <taxon>Musaceae</taxon>
        <taxon>Musa</taxon>
    </lineage>
</organism>
<reference evidence="1" key="1">
    <citation type="submission" date="2021-03" db="EMBL/GenBank/DDBJ databases">
        <authorList>
            <consortium name="Genoscope - CEA"/>
            <person name="William W."/>
        </authorList>
    </citation>
    <scope>NUCLEOTIDE SEQUENCE</scope>
    <source>
        <strain evidence="1">Doubled-haploid Pahang</strain>
    </source>
</reference>
<sequence length="39" mass="4590">MLLLCGFYLCHCCSTTNRQVICPLKRIQRRGPPTPHYRI</sequence>
<dbReference type="Gramene" id="Ma07_t14450.1">
    <property type="protein sequence ID" value="Ma07_p14450.1"/>
    <property type="gene ID" value="Ma07_g14450"/>
</dbReference>
<evidence type="ECO:0000313" key="2">
    <source>
        <dbReference type="EnsemblPlants" id="Ma07_p14450.1"/>
    </source>
</evidence>
<accession>A0A804JVR8</accession>
<dbReference type="EMBL" id="HG996473">
    <property type="protein sequence ID" value="CAG1856589.1"/>
    <property type="molecule type" value="Genomic_DNA"/>
</dbReference>
<dbReference type="Proteomes" id="UP000012960">
    <property type="component" value="Unplaced"/>
</dbReference>
<dbReference type="AlphaFoldDB" id="A0A804JVR8"/>
<gene>
    <name evidence="1" type="ORF">GSMUA_40490.1</name>
</gene>
<evidence type="ECO:0000313" key="3">
    <source>
        <dbReference type="Proteomes" id="UP000012960"/>
    </source>
</evidence>
<protein>
    <submittedName>
        <fullName evidence="1">(wild Malaysian banana) hypothetical protein</fullName>
    </submittedName>
</protein>
<keyword evidence="3" id="KW-1185">Reference proteome</keyword>